<dbReference type="EMBL" id="BLWD01000001">
    <property type="protein sequence ID" value="GFN02244.1"/>
    <property type="molecule type" value="Genomic_DNA"/>
</dbReference>
<evidence type="ECO:0000256" key="1">
    <source>
        <dbReference type="SAM" id="MobiDB-lite"/>
    </source>
</evidence>
<dbReference type="Proteomes" id="UP000498740">
    <property type="component" value="Unassembled WGS sequence"/>
</dbReference>
<name>A0A7J0CJZ2_STRMI</name>
<dbReference type="AlphaFoldDB" id="A0A7J0CJZ2"/>
<proteinExistence type="predicted"/>
<evidence type="ECO:0000313" key="2">
    <source>
        <dbReference type="EMBL" id="GFN02244.1"/>
    </source>
</evidence>
<accession>A0A7J0CJZ2</accession>
<reference evidence="2 3" key="1">
    <citation type="submission" date="2020-05" db="EMBL/GenBank/DDBJ databases">
        <title>Whole genome shotgun sequence of Streptomyces microflavus NBRC 13062.</title>
        <authorList>
            <person name="Komaki H."/>
            <person name="Tamura T."/>
        </authorList>
    </citation>
    <scope>NUCLEOTIDE SEQUENCE [LARGE SCALE GENOMIC DNA]</scope>
    <source>
        <strain evidence="2 3">NBRC 13062</strain>
    </source>
</reference>
<comment type="caution">
    <text evidence="2">The sequence shown here is derived from an EMBL/GenBank/DDBJ whole genome shotgun (WGS) entry which is preliminary data.</text>
</comment>
<feature type="region of interest" description="Disordered" evidence="1">
    <location>
        <begin position="39"/>
        <end position="93"/>
    </location>
</feature>
<evidence type="ECO:0000313" key="3">
    <source>
        <dbReference type="Proteomes" id="UP000498740"/>
    </source>
</evidence>
<gene>
    <name evidence="2" type="ORF">Smic_08000</name>
</gene>
<organism evidence="2 3">
    <name type="scientific">Streptomyces microflavus</name>
    <name type="common">Streptomyces lipmanii</name>
    <dbReference type="NCBI Taxonomy" id="1919"/>
    <lineage>
        <taxon>Bacteria</taxon>
        <taxon>Bacillati</taxon>
        <taxon>Actinomycetota</taxon>
        <taxon>Actinomycetes</taxon>
        <taxon>Kitasatosporales</taxon>
        <taxon>Streptomycetaceae</taxon>
        <taxon>Streptomyces</taxon>
    </lineage>
</organism>
<sequence length="132" mass="13508">MWSEAVLAVLLAVLVHLLACAHGPVLTGGERADSIAAVSTPSCDQPAPPLTYPAGQVPQPSGGGDRQCVGGDEPSVQAPRGTHQADTAMCDELPGMPSGMSADCAWQRPPPPSCSAALPAQQKRACLGVWRT</sequence>
<protein>
    <submittedName>
        <fullName evidence="2">Uncharacterized protein</fullName>
    </submittedName>
</protein>